<organism evidence="2">
    <name type="scientific">hydrothermal vent metagenome</name>
    <dbReference type="NCBI Taxonomy" id="652676"/>
    <lineage>
        <taxon>unclassified sequences</taxon>
        <taxon>metagenomes</taxon>
        <taxon>ecological metagenomes</taxon>
    </lineage>
</organism>
<protein>
    <recommendedName>
        <fullName evidence="1">PilZ domain-containing protein</fullName>
    </recommendedName>
</protein>
<dbReference type="Gene3D" id="2.40.10.220">
    <property type="entry name" value="predicted glycosyltransferase like domains"/>
    <property type="match status" value="1"/>
</dbReference>
<gene>
    <name evidence="2" type="ORF">MNBD_GAMMA15-860</name>
</gene>
<dbReference type="EMBL" id="UOFN01000118">
    <property type="protein sequence ID" value="VAW79703.1"/>
    <property type="molecule type" value="Genomic_DNA"/>
</dbReference>
<dbReference type="Pfam" id="PF07238">
    <property type="entry name" value="PilZ"/>
    <property type="match status" value="1"/>
</dbReference>
<dbReference type="InterPro" id="IPR009875">
    <property type="entry name" value="PilZ_domain"/>
</dbReference>
<dbReference type="SUPFAM" id="SSF141371">
    <property type="entry name" value="PilZ domain-like"/>
    <property type="match status" value="1"/>
</dbReference>
<name>A0A3B0YUY4_9ZZZZ</name>
<evidence type="ECO:0000259" key="1">
    <source>
        <dbReference type="Pfam" id="PF07238"/>
    </source>
</evidence>
<reference evidence="2" key="1">
    <citation type="submission" date="2018-06" db="EMBL/GenBank/DDBJ databases">
        <authorList>
            <person name="Zhirakovskaya E."/>
        </authorList>
    </citation>
    <scope>NUCLEOTIDE SEQUENCE</scope>
</reference>
<proteinExistence type="predicted"/>
<feature type="domain" description="PilZ" evidence="1">
    <location>
        <begin position="2"/>
        <end position="102"/>
    </location>
</feature>
<evidence type="ECO:0000313" key="2">
    <source>
        <dbReference type="EMBL" id="VAW79703.1"/>
    </source>
</evidence>
<accession>A0A3B0YUY4</accession>
<dbReference type="AlphaFoldDB" id="A0A3B0YUY4"/>
<dbReference type="GO" id="GO:0035438">
    <property type="term" value="F:cyclic-di-GMP binding"/>
    <property type="evidence" value="ECO:0007669"/>
    <property type="project" value="InterPro"/>
</dbReference>
<sequence length="131" mass="14938">MERRRAKRDQILVDIDIAHPGSGVCCGQVENISKSGVSISISAGELPAEQRSVILNLRVWTGNEMLYRKIYCRIVRREEERMAMEFAENDIVTEAIVHDLMFYQTRARRKALPMRNQDEVVMTAIPETAGS</sequence>